<evidence type="ECO:0000313" key="10">
    <source>
        <dbReference type="Proteomes" id="UP000824063"/>
    </source>
</evidence>
<dbReference type="PRINTS" id="PR00812">
    <property type="entry name" value="BCTERIALGSPF"/>
</dbReference>
<protein>
    <submittedName>
        <fullName evidence="9">Type II secretion system F family protein</fullName>
    </submittedName>
</protein>
<keyword evidence="3" id="KW-1003">Cell membrane</keyword>
<organism evidence="9 10">
    <name type="scientific">Candidatus Enterococcus avicola</name>
    <dbReference type="NCBI Taxonomy" id="2838561"/>
    <lineage>
        <taxon>Bacteria</taxon>
        <taxon>Bacillati</taxon>
        <taxon>Bacillota</taxon>
        <taxon>Bacilli</taxon>
        <taxon>Lactobacillales</taxon>
        <taxon>Enterococcaceae</taxon>
        <taxon>Enterococcus</taxon>
    </lineage>
</organism>
<dbReference type="InterPro" id="IPR042094">
    <property type="entry name" value="T2SS_GspF_sf"/>
</dbReference>
<dbReference type="GO" id="GO:0005886">
    <property type="term" value="C:plasma membrane"/>
    <property type="evidence" value="ECO:0007669"/>
    <property type="project" value="UniProtKB-SubCell"/>
</dbReference>
<proteinExistence type="inferred from homology"/>
<keyword evidence="5 7" id="KW-1133">Transmembrane helix</keyword>
<evidence type="ECO:0000256" key="3">
    <source>
        <dbReference type="ARBA" id="ARBA00022475"/>
    </source>
</evidence>
<dbReference type="Gene3D" id="1.20.81.30">
    <property type="entry name" value="Type II secretion system (T2SS), domain F"/>
    <property type="match status" value="2"/>
</dbReference>
<evidence type="ECO:0000256" key="6">
    <source>
        <dbReference type="ARBA" id="ARBA00023136"/>
    </source>
</evidence>
<dbReference type="Pfam" id="PF00482">
    <property type="entry name" value="T2SSF"/>
    <property type="match status" value="2"/>
</dbReference>
<dbReference type="PANTHER" id="PTHR30012">
    <property type="entry name" value="GENERAL SECRETION PATHWAY PROTEIN"/>
    <property type="match status" value="1"/>
</dbReference>
<dbReference type="AlphaFoldDB" id="A0A9D2F7Z0"/>
<dbReference type="InterPro" id="IPR018076">
    <property type="entry name" value="T2SS_GspF_dom"/>
</dbReference>
<keyword evidence="4 7" id="KW-0812">Transmembrane</keyword>
<sequence>MMKKSRRKKAKEQLSLLEMLVLLLENGFSIQESVQVMMRSQQFSKELLVIVQQGLVQGETLAACFLMMGFSQQAAMQLQLAEVHGNLVETLQSMLKNTKLVAKQRSELQKIMTYPCILLFFSMGMLFSMRWILLPQLLASNMVQANHWGILFLEYSPTIFLLVILFVLAIGFAFYQWLKRKTVLQRALYLSRIPFLGSLYRLYQTSYFSLEWGKLFREGLEMKQILETLTALPQESLMVALAYELNQGLREGILLTEQLPKYSFLTPEFSLIVFQGELKGRLGEELLVYHQLLLKKLIQIVEQALKWIQPTVFLFIAVVIIMIYVAMFLPIYGNIGGVI</sequence>
<evidence type="ECO:0000256" key="2">
    <source>
        <dbReference type="ARBA" id="ARBA00005745"/>
    </source>
</evidence>
<reference evidence="9" key="1">
    <citation type="journal article" date="2021" name="PeerJ">
        <title>Extensive microbial diversity within the chicken gut microbiome revealed by metagenomics and culture.</title>
        <authorList>
            <person name="Gilroy R."/>
            <person name="Ravi A."/>
            <person name="Getino M."/>
            <person name="Pursley I."/>
            <person name="Horton D.L."/>
            <person name="Alikhan N.F."/>
            <person name="Baker D."/>
            <person name="Gharbi K."/>
            <person name="Hall N."/>
            <person name="Watson M."/>
            <person name="Adriaenssens E.M."/>
            <person name="Foster-Nyarko E."/>
            <person name="Jarju S."/>
            <person name="Secka A."/>
            <person name="Antonio M."/>
            <person name="Oren A."/>
            <person name="Chaudhuri R.R."/>
            <person name="La Ragione R."/>
            <person name="Hildebrand F."/>
            <person name="Pallen M.J."/>
        </authorList>
    </citation>
    <scope>NUCLEOTIDE SEQUENCE</scope>
    <source>
        <strain evidence="9">CHK172-16539</strain>
    </source>
</reference>
<feature type="domain" description="Type II secretion system protein GspF" evidence="8">
    <location>
        <begin position="209"/>
        <end position="330"/>
    </location>
</feature>
<comment type="subcellular location">
    <subcellularLocation>
        <location evidence="1">Cell membrane</location>
        <topology evidence="1">Multi-pass membrane protein</topology>
    </subcellularLocation>
</comment>
<feature type="transmembrane region" description="Helical" evidence="7">
    <location>
        <begin position="312"/>
        <end position="333"/>
    </location>
</feature>
<evidence type="ECO:0000313" key="9">
    <source>
        <dbReference type="EMBL" id="HIZ53617.1"/>
    </source>
</evidence>
<feature type="transmembrane region" description="Helical" evidence="7">
    <location>
        <begin position="111"/>
        <end position="133"/>
    </location>
</feature>
<dbReference type="InterPro" id="IPR047692">
    <property type="entry name" value="T4P_ComGB"/>
</dbReference>
<dbReference type="InterPro" id="IPR003004">
    <property type="entry name" value="GspF/PilC"/>
</dbReference>
<feature type="transmembrane region" description="Helical" evidence="7">
    <location>
        <begin position="158"/>
        <end position="178"/>
    </location>
</feature>
<dbReference type="EMBL" id="DXBN01000147">
    <property type="protein sequence ID" value="HIZ53617.1"/>
    <property type="molecule type" value="Genomic_DNA"/>
</dbReference>
<feature type="domain" description="Type II secretion system protein GspF" evidence="8">
    <location>
        <begin position="17"/>
        <end position="135"/>
    </location>
</feature>
<keyword evidence="6 7" id="KW-0472">Membrane</keyword>
<evidence type="ECO:0000256" key="7">
    <source>
        <dbReference type="SAM" id="Phobius"/>
    </source>
</evidence>
<evidence type="ECO:0000256" key="5">
    <source>
        <dbReference type="ARBA" id="ARBA00022989"/>
    </source>
</evidence>
<reference evidence="9" key="2">
    <citation type="submission" date="2021-04" db="EMBL/GenBank/DDBJ databases">
        <authorList>
            <person name="Gilroy R."/>
        </authorList>
    </citation>
    <scope>NUCLEOTIDE SEQUENCE</scope>
    <source>
        <strain evidence="9">CHK172-16539</strain>
    </source>
</reference>
<dbReference type="PANTHER" id="PTHR30012:SF0">
    <property type="entry name" value="TYPE II SECRETION SYSTEM PROTEIN F-RELATED"/>
    <property type="match status" value="1"/>
</dbReference>
<gene>
    <name evidence="9" type="ORF">IAA20_06735</name>
</gene>
<dbReference type="Proteomes" id="UP000824063">
    <property type="component" value="Unassembled WGS sequence"/>
</dbReference>
<evidence type="ECO:0000256" key="4">
    <source>
        <dbReference type="ARBA" id="ARBA00022692"/>
    </source>
</evidence>
<dbReference type="NCBIfam" id="NF041012">
    <property type="entry name" value="T4P_ComGB"/>
    <property type="match status" value="1"/>
</dbReference>
<evidence type="ECO:0000256" key="1">
    <source>
        <dbReference type="ARBA" id="ARBA00004651"/>
    </source>
</evidence>
<evidence type="ECO:0000259" key="8">
    <source>
        <dbReference type="Pfam" id="PF00482"/>
    </source>
</evidence>
<accession>A0A9D2F7Z0</accession>
<name>A0A9D2F7Z0_9ENTE</name>
<comment type="similarity">
    <text evidence="2">Belongs to the GSP F family.</text>
</comment>
<comment type="caution">
    <text evidence="9">The sequence shown here is derived from an EMBL/GenBank/DDBJ whole genome shotgun (WGS) entry which is preliminary data.</text>
</comment>